<evidence type="ECO:0000256" key="8">
    <source>
        <dbReference type="ARBA" id="ARBA00023136"/>
    </source>
</evidence>
<evidence type="ECO:0000256" key="9">
    <source>
        <dbReference type="ARBA" id="ARBA00023201"/>
    </source>
</evidence>
<evidence type="ECO:0000256" key="3">
    <source>
        <dbReference type="ARBA" id="ARBA00022475"/>
    </source>
</evidence>
<accession>A0AAU7B011</accession>
<keyword evidence="2 10" id="KW-0813">Transport</keyword>
<evidence type="ECO:0000256" key="7">
    <source>
        <dbReference type="ARBA" id="ARBA00023065"/>
    </source>
</evidence>
<feature type="domain" description="Cation/H+ exchanger transmembrane" evidence="11">
    <location>
        <begin position="22"/>
        <end position="415"/>
    </location>
</feature>
<protein>
    <submittedName>
        <fullName evidence="12">Na(+)/H(+) exchanger</fullName>
    </submittedName>
</protein>
<keyword evidence="10" id="KW-0050">Antiport</keyword>
<keyword evidence="9 10" id="KW-0739">Sodium transport</keyword>
<feature type="transmembrane region" description="Helical" evidence="10">
    <location>
        <begin position="94"/>
        <end position="115"/>
    </location>
</feature>
<dbReference type="RefSeq" id="WP_354702503.1">
    <property type="nucleotide sequence ID" value="NZ_CP114014.1"/>
</dbReference>
<gene>
    <name evidence="12" type="ORF">DSM112329_03946</name>
</gene>
<dbReference type="InterPro" id="IPR004705">
    <property type="entry name" value="Cation/H_exchanger_CPA1_bac"/>
</dbReference>
<organism evidence="12">
    <name type="scientific">Paraconexibacter sp. AEG42_29</name>
    <dbReference type="NCBI Taxonomy" id="2997339"/>
    <lineage>
        <taxon>Bacteria</taxon>
        <taxon>Bacillati</taxon>
        <taxon>Actinomycetota</taxon>
        <taxon>Thermoleophilia</taxon>
        <taxon>Solirubrobacterales</taxon>
        <taxon>Paraconexibacteraceae</taxon>
        <taxon>Paraconexibacter</taxon>
    </lineage>
</organism>
<dbReference type="AlphaFoldDB" id="A0AAU7B011"/>
<evidence type="ECO:0000256" key="4">
    <source>
        <dbReference type="ARBA" id="ARBA00022692"/>
    </source>
</evidence>
<name>A0AAU7B011_9ACTN</name>
<feature type="transmembrane region" description="Helical" evidence="10">
    <location>
        <begin position="192"/>
        <end position="212"/>
    </location>
</feature>
<keyword evidence="3 10" id="KW-1003">Cell membrane</keyword>
<reference evidence="12" key="1">
    <citation type="submission" date="2022-12" db="EMBL/GenBank/DDBJ databases">
        <title>Paraconexibacter alkalitolerans sp. nov. and Baekduia alba sp. nov., isolated from soil and emended description of the genera Paraconexibacter (Chun et al., 2020) and Baekduia (An et al., 2020).</title>
        <authorList>
            <person name="Vieira S."/>
            <person name="Huber K.J."/>
            <person name="Geppert A."/>
            <person name="Wolf J."/>
            <person name="Neumann-Schaal M."/>
            <person name="Muesken M."/>
            <person name="Overmann J."/>
        </authorList>
    </citation>
    <scope>NUCLEOTIDE SEQUENCE</scope>
    <source>
        <strain evidence="12">AEG42_29</strain>
    </source>
</reference>
<evidence type="ECO:0000313" key="12">
    <source>
        <dbReference type="EMBL" id="XAY07067.1"/>
    </source>
</evidence>
<evidence type="ECO:0000256" key="1">
    <source>
        <dbReference type="ARBA" id="ARBA00004651"/>
    </source>
</evidence>
<feature type="transmembrane region" description="Helical" evidence="10">
    <location>
        <begin position="390"/>
        <end position="410"/>
    </location>
</feature>
<proteinExistence type="inferred from homology"/>
<dbReference type="GO" id="GO:0005886">
    <property type="term" value="C:plasma membrane"/>
    <property type="evidence" value="ECO:0007669"/>
    <property type="project" value="UniProtKB-SubCell"/>
</dbReference>
<sequence>MLTLATSEGHHLDLVLLGVLVAVALFLLAAQRSGLPYPILLVVGGGLFGFMPGSPDASLDPDLVLVIFLPPLLYSAAFFSSLSDLRANIRPISMLAIGLVVVTSLVVGVVAKLVIDELSWAAAFTLGAVLSPTDPVAATAIAGRSGAPRRFITVVEGESLVNDATALIAYRFGVAAVLTGSFSVVDALGTFAYSAAAGIAIGIGVGVVIAWLRARLDDPPTEITISLLTPYFAYLPAEALGVSAVLAAVVAGIWLGWRSPQLITPATRMQAFAFWEILVFLMNAALFVLVGLELPHVVEAAREGTDDGTLVLYGLLIATTIVVVRFLWVFPTTYLPRILSARIRDRTPVPDIGHTFLVAFTGMRGAVSLAAALAIPETTDAGVPFPGRDLIIFIVYVTILVTVVVQGLTLGPLIRALNVEDDEDAHRLRESKARLRAADAAISRIDELADEAWVRNETADRMRGLYEYRVKRFSAHFDDEDDGDIERRSQAYQRLRREVLNAERGEIIRLRNQGFINDEMMRRIERDLDLEDARLED</sequence>
<keyword evidence="5 10" id="KW-1133">Transmembrane helix</keyword>
<dbReference type="Gene3D" id="6.10.140.1330">
    <property type="match status" value="1"/>
</dbReference>
<comment type="similarity">
    <text evidence="10">Belongs to the monovalent cation:proton antiporter 1 (CPA1) transporter (TC 2.A.36) family.</text>
</comment>
<feature type="transmembrane region" description="Helical" evidence="10">
    <location>
        <begin position="269"/>
        <end position="290"/>
    </location>
</feature>
<keyword evidence="6 10" id="KW-0915">Sodium</keyword>
<dbReference type="GO" id="GO:0098719">
    <property type="term" value="P:sodium ion import across plasma membrane"/>
    <property type="evidence" value="ECO:0007669"/>
    <property type="project" value="TreeGrafter"/>
</dbReference>
<dbReference type="KEGG" id="parq:DSM112329_03946"/>
<dbReference type="GO" id="GO:0051453">
    <property type="term" value="P:regulation of intracellular pH"/>
    <property type="evidence" value="ECO:0007669"/>
    <property type="project" value="TreeGrafter"/>
</dbReference>
<comment type="function">
    <text evidence="10">Na(+)/H(+) antiporter that extrudes sodium in exchange for external protons.</text>
</comment>
<dbReference type="Pfam" id="PF00999">
    <property type="entry name" value="Na_H_Exchanger"/>
    <property type="match status" value="1"/>
</dbReference>
<evidence type="ECO:0000256" key="10">
    <source>
        <dbReference type="RuleBase" id="RU366002"/>
    </source>
</evidence>
<feature type="transmembrane region" description="Helical" evidence="10">
    <location>
        <begin position="356"/>
        <end position="375"/>
    </location>
</feature>
<keyword evidence="7 10" id="KW-0406">Ion transport</keyword>
<evidence type="ECO:0000256" key="5">
    <source>
        <dbReference type="ARBA" id="ARBA00022989"/>
    </source>
</evidence>
<feature type="transmembrane region" description="Helical" evidence="10">
    <location>
        <begin position="168"/>
        <end position="185"/>
    </location>
</feature>
<dbReference type="GO" id="GO:0015385">
    <property type="term" value="F:sodium:proton antiporter activity"/>
    <property type="evidence" value="ECO:0007669"/>
    <property type="project" value="InterPro"/>
</dbReference>
<comment type="subcellular location">
    <subcellularLocation>
        <location evidence="1 10">Cell membrane</location>
        <topology evidence="1 10">Multi-pass membrane protein</topology>
    </subcellularLocation>
</comment>
<keyword evidence="4 10" id="KW-0812">Transmembrane</keyword>
<dbReference type="GO" id="GO:0015386">
    <property type="term" value="F:potassium:proton antiporter activity"/>
    <property type="evidence" value="ECO:0007669"/>
    <property type="project" value="TreeGrafter"/>
</dbReference>
<evidence type="ECO:0000256" key="6">
    <source>
        <dbReference type="ARBA" id="ARBA00023053"/>
    </source>
</evidence>
<dbReference type="InterPro" id="IPR018422">
    <property type="entry name" value="Cation/H_exchanger_CPA1"/>
</dbReference>
<feature type="transmembrane region" description="Helical" evidence="10">
    <location>
        <begin position="232"/>
        <end position="257"/>
    </location>
</feature>
<keyword evidence="8 10" id="KW-0472">Membrane</keyword>
<feature type="transmembrane region" description="Helical" evidence="10">
    <location>
        <begin position="310"/>
        <end position="335"/>
    </location>
</feature>
<feature type="transmembrane region" description="Helical" evidence="10">
    <location>
        <begin position="35"/>
        <end position="51"/>
    </location>
</feature>
<feature type="transmembrane region" description="Helical" evidence="10">
    <location>
        <begin position="12"/>
        <end position="30"/>
    </location>
</feature>
<dbReference type="InterPro" id="IPR006153">
    <property type="entry name" value="Cation/H_exchanger_TM"/>
</dbReference>
<feature type="transmembrane region" description="Helical" evidence="10">
    <location>
        <begin position="63"/>
        <end position="82"/>
    </location>
</feature>
<evidence type="ECO:0000256" key="2">
    <source>
        <dbReference type="ARBA" id="ARBA00022448"/>
    </source>
</evidence>
<evidence type="ECO:0000259" key="11">
    <source>
        <dbReference type="Pfam" id="PF00999"/>
    </source>
</evidence>
<dbReference type="PANTHER" id="PTHR10110:SF86">
    <property type="entry name" value="SODIUM_HYDROGEN EXCHANGER 7"/>
    <property type="match status" value="1"/>
</dbReference>
<dbReference type="NCBIfam" id="TIGR00831">
    <property type="entry name" value="a_cpa1"/>
    <property type="match status" value="1"/>
</dbReference>
<dbReference type="PANTHER" id="PTHR10110">
    <property type="entry name" value="SODIUM/HYDROGEN EXCHANGER"/>
    <property type="match status" value="1"/>
</dbReference>
<dbReference type="EMBL" id="CP114014">
    <property type="protein sequence ID" value="XAY07067.1"/>
    <property type="molecule type" value="Genomic_DNA"/>
</dbReference>